<gene>
    <name evidence="2" type="ORF">BLNAU_13858</name>
</gene>
<organism evidence="2 3">
    <name type="scientific">Blattamonas nauphoetae</name>
    <dbReference type="NCBI Taxonomy" id="2049346"/>
    <lineage>
        <taxon>Eukaryota</taxon>
        <taxon>Metamonada</taxon>
        <taxon>Preaxostyla</taxon>
        <taxon>Oxymonadida</taxon>
        <taxon>Blattamonas</taxon>
    </lineage>
</organism>
<dbReference type="Proteomes" id="UP001281761">
    <property type="component" value="Unassembled WGS sequence"/>
</dbReference>
<evidence type="ECO:0000313" key="3">
    <source>
        <dbReference type="Proteomes" id="UP001281761"/>
    </source>
</evidence>
<evidence type="ECO:0000313" key="2">
    <source>
        <dbReference type="EMBL" id="KAK2951242.1"/>
    </source>
</evidence>
<name>A0ABQ9XIN5_9EUKA</name>
<feature type="compositionally biased region" description="Low complexity" evidence="1">
    <location>
        <begin position="168"/>
        <end position="178"/>
    </location>
</feature>
<reference evidence="2 3" key="1">
    <citation type="journal article" date="2022" name="bioRxiv">
        <title>Genomics of Preaxostyla Flagellates Illuminates Evolutionary Transitions and the Path Towards Mitochondrial Loss.</title>
        <authorList>
            <person name="Novak L.V.F."/>
            <person name="Treitli S.C."/>
            <person name="Pyrih J."/>
            <person name="Halakuc P."/>
            <person name="Pipaliya S.V."/>
            <person name="Vacek V."/>
            <person name="Brzon O."/>
            <person name="Soukal P."/>
            <person name="Eme L."/>
            <person name="Dacks J.B."/>
            <person name="Karnkowska A."/>
            <person name="Elias M."/>
            <person name="Hampl V."/>
        </authorList>
    </citation>
    <scope>NUCLEOTIDE SEQUENCE [LARGE SCALE GENOMIC DNA]</scope>
    <source>
        <strain evidence="2">NAU3</strain>
        <tissue evidence="2">Gut</tissue>
    </source>
</reference>
<feature type="region of interest" description="Disordered" evidence="1">
    <location>
        <begin position="143"/>
        <end position="178"/>
    </location>
</feature>
<feature type="compositionally biased region" description="Polar residues" evidence="1">
    <location>
        <begin position="157"/>
        <end position="167"/>
    </location>
</feature>
<comment type="caution">
    <text evidence="2">The sequence shown here is derived from an EMBL/GenBank/DDBJ whole genome shotgun (WGS) entry which is preliminary data.</text>
</comment>
<proteinExistence type="predicted"/>
<evidence type="ECO:0000256" key="1">
    <source>
        <dbReference type="SAM" id="MobiDB-lite"/>
    </source>
</evidence>
<accession>A0ABQ9XIN5</accession>
<protein>
    <submittedName>
        <fullName evidence="2">Uncharacterized protein</fullName>
    </submittedName>
</protein>
<keyword evidence="3" id="KW-1185">Reference proteome</keyword>
<sequence>MCPIWCETQMTRFLFRVAELSLSLLPALRTNNNPLIFQFAARLSINTARVTQIWKSLDADLQIGLGADPEVYTQIRQYCLYFEVAAVLHQLRLEGTRDLRNGVDVESSHGFEGESDGVRMVNIDDRSCIGFVTLSGKACSFDPPNEMDMGGRGESSGTGRCSADPTTSSSSLLLLRPR</sequence>
<dbReference type="EMBL" id="JARBJD010000122">
    <property type="protein sequence ID" value="KAK2951242.1"/>
    <property type="molecule type" value="Genomic_DNA"/>
</dbReference>